<evidence type="ECO:0000256" key="15">
    <source>
        <dbReference type="PIRNR" id="PIRNR005669"/>
    </source>
</evidence>
<dbReference type="GO" id="GO:0051539">
    <property type="term" value="F:4 iron, 4 sulfur cluster binding"/>
    <property type="evidence" value="ECO:0007669"/>
    <property type="project" value="UniProtKB-KW"/>
</dbReference>
<dbReference type="GO" id="GO:0002926">
    <property type="term" value="P:tRNA wobble base 5-methoxycarbonylmethyl-2-thiouridinylation"/>
    <property type="evidence" value="ECO:0007669"/>
    <property type="project" value="TreeGrafter"/>
</dbReference>
<keyword evidence="20" id="KW-1185">Reference proteome</keyword>
<evidence type="ECO:0000256" key="12">
    <source>
        <dbReference type="ARBA" id="ARBA00023014"/>
    </source>
</evidence>
<accession>A0AAN8WAT9</accession>
<dbReference type="Pfam" id="PF16199">
    <property type="entry name" value="Radical_SAM_C"/>
    <property type="match status" value="1"/>
</dbReference>
<keyword evidence="5 15" id="KW-0820">tRNA-binding</keyword>
<keyword evidence="4" id="KW-0004">4Fe-4S</keyword>
<dbReference type="Pfam" id="PF04055">
    <property type="entry name" value="Radical_SAM"/>
    <property type="match status" value="1"/>
</dbReference>
<keyword evidence="9 15" id="KW-0479">Metal-binding</keyword>
<dbReference type="GO" id="GO:0000049">
    <property type="term" value="F:tRNA binding"/>
    <property type="evidence" value="ECO:0007669"/>
    <property type="project" value="UniProtKB-KW"/>
</dbReference>
<evidence type="ECO:0000259" key="18">
    <source>
        <dbReference type="PROSITE" id="PS51918"/>
    </source>
</evidence>
<dbReference type="PANTHER" id="PTHR11135">
    <property type="entry name" value="HISTONE ACETYLTRANSFERASE-RELATED"/>
    <property type="match status" value="1"/>
</dbReference>
<evidence type="ECO:0000256" key="9">
    <source>
        <dbReference type="ARBA" id="ARBA00022723"/>
    </source>
</evidence>
<feature type="binding site" evidence="16">
    <location>
        <position position="114"/>
    </location>
    <ligand>
        <name>[4Fe-4S] cluster</name>
        <dbReference type="ChEBI" id="CHEBI:49883"/>
        <note>4Fe-4S-S-AdoMet</note>
    </ligand>
</feature>
<organism evidence="19 20">
    <name type="scientific">Halocaridina rubra</name>
    <name type="common">Hawaiian red shrimp</name>
    <dbReference type="NCBI Taxonomy" id="373956"/>
    <lineage>
        <taxon>Eukaryota</taxon>
        <taxon>Metazoa</taxon>
        <taxon>Ecdysozoa</taxon>
        <taxon>Arthropoda</taxon>
        <taxon>Crustacea</taxon>
        <taxon>Multicrustacea</taxon>
        <taxon>Malacostraca</taxon>
        <taxon>Eumalacostraca</taxon>
        <taxon>Eucarida</taxon>
        <taxon>Decapoda</taxon>
        <taxon>Pleocyemata</taxon>
        <taxon>Caridea</taxon>
        <taxon>Atyoidea</taxon>
        <taxon>Atyidae</taxon>
        <taxon>Halocaridina</taxon>
    </lineage>
</organism>
<dbReference type="InterPro" id="IPR006638">
    <property type="entry name" value="Elp3/MiaA/NifB-like_rSAM"/>
</dbReference>
<dbReference type="EMBL" id="JAXCGZ010022863">
    <property type="protein sequence ID" value="KAK7021941.1"/>
    <property type="molecule type" value="Genomic_DNA"/>
</dbReference>
<evidence type="ECO:0000313" key="20">
    <source>
        <dbReference type="Proteomes" id="UP001381693"/>
    </source>
</evidence>
<dbReference type="Gene3D" id="3.40.630.30">
    <property type="match status" value="1"/>
</dbReference>
<dbReference type="SFLD" id="SFLDG01086">
    <property type="entry name" value="elongater_protein-like"/>
    <property type="match status" value="1"/>
</dbReference>
<comment type="caution">
    <text evidence="19">The sequence shown here is derived from an EMBL/GenBank/DDBJ whole genome shotgun (WGS) entry which is preliminary data.</text>
</comment>
<comment type="pathway">
    <text evidence="1">tRNA modification; 5-methoxycarbonylmethyl-2-thiouridine-tRNA biosynthesis.</text>
</comment>
<evidence type="ECO:0000256" key="10">
    <source>
        <dbReference type="ARBA" id="ARBA00022884"/>
    </source>
</evidence>
<comment type="similarity">
    <text evidence="2 15">Belongs to the ELP3 family.</text>
</comment>
<dbReference type="SUPFAM" id="SSF102114">
    <property type="entry name" value="Radical SAM enzymes"/>
    <property type="match status" value="1"/>
</dbReference>
<keyword evidence="11 16" id="KW-0408">Iron</keyword>
<evidence type="ECO:0000256" key="8">
    <source>
        <dbReference type="ARBA" id="ARBA00022694"/>
    </source>
</evidence>
<dbReference type="GO" id="GO:0106261">
    <property type="term" value="F:tRNA uridine(34) acetyltransferase activity"/>
    <property type="evidence" value="ECO:0007669"/>
    <property type="project" value="UniProtKB-EC"/>
</dbReference>
<dbReference type="SMART" id="SM00729">
    <property type="entry name" value="Elp3"/>
    <property type="match status" value="1"/>
</dbReference>
<dbReference type="InterPro" id="IPR007197">
    <property type="entry name" value="rSAM"/>
</dbReference>
<dbReference type="GO" id="GO:0033588">
    <property type="term" value="C:elongator holoenzyme complex"/>
    <property type="evidence" value="ECO:0007669"/>
    <property type="project" value="TreeGrafter"/>
</dbReference>
<sequence length="551" mass="62770">MGQNRKKGPVLSKEELRMLTVGEIVQELIKAQQDGRDINLNRLKTRISSKYGLQSSPRLVDIIAAVPQQHKKVLLPKLKAKPIRTASGIAVVAVMCKPHRCPHISMTGNICVYCPGGPDSDFEYSTQSYTGYEPTSMRAIRARYNPYLQTRHRVEQLRQLGHDVDKVEFIVMGGTFMALPEDYRDYFIRNLHDALSGHSSSSVDEAVKYSERSNTKCIGITIETRPDYCLKRHLSDMLKYGCTRLEIGVQSVYEDVARDTNRGHTVRAVCESFQYSKDAGFKVVSHMMPDLPNVDYDRDVEQFIEFFENPAFRADGLKIYPTLVIRGTGLYELWKTGRYKSYPPNTLVDLVATILSLVPPWVRVYRVQRDIPMPLVSSGVEHGNLRELALARMKDLGTECRDVRTREVGIQEIHRKVRPYEVELIRRDYTANGGWETFLSYEDPEQDILVGLLRLRKCSDQTFRPELVGGVSIVRELHVYGSVVPVSSRDPRKFQHQGFGMLLMEEAERIAKEEHGSHKISVISGVGTRNYYRKLGYELDGPYMSKILVAA</sequence>
<dbReference type="SUPFAM" id="SSF55729">
    <property type="entry name" value="Acyl-CoA N-acyltransferases (Nat)"/>
    <property type="match status" value="1"/>
</dbReference>
<dbReference type="AlphaFoldDB" id="A0AAN8WAT9"/>
<protein>
    <recommendedName>
        <fullName evidence="3 15">Elongator complex protein 3</fullName>
        <ecNumber evidence="15">2.3.1.-</ecNumber>
    </recommendedName>
</protein>
<dbReference type="Pfam" id="PF23613">
    <property type="entry name" value="ELP3_N"/>
    <property type="match status" value="1"/>
</dbReference>
<feature type="binding site" evidence="16">
    <location>
        <position position="111"/>
    </location>
    <ligand>
        <name>[4Fe-4S] cluster</name>
        <dbReference type="ChEBI" id="CHEBI:49883"/>
        <note>4Fe-4S-S-AdoMet</note>
    </ligand>
</feature>
<dbReference type="InterPro" id="IPR039661">
    <property type="entry name" value="ELP3"/>
</dbReference>
<dbReference type="InterPro" id="IPR000182">
    <property type="entry name" value="GNAT_dom"/>
</dbReference>
<dbReference type="PANTHER" id="PTHR11135:SF0">
    <property type="entry name" value="ELONGATOR COMPLEX PROTEIN 3"/>
    <property type="match status" value="1"/>
</dbReference>
<evidence type="ECO:0000256" key="14">
    <source>
        <dbReference type="ARBA" id="ARBA00047372"/>
    </source>
</evidence>
<dbReference type="GO" id="GO:0005737">
    <property type="term" value="C:cytoplasm"/>
    <property type="evidence" value="ECO:0007669"/>
    <property type="project" value="TreeGrafter"/>
</dbReference>
<dbReference type="PROSITE" id="PS51918">
    <property type="entry name" value="RADICAL_SAM"/>
    <property type="match status" value="1"/>
</dbReference>
<dbReference type="InterPro" id="IPR032432">
    <property type="entry name" value="Radical_SAM_C"/>
</dbReference>
<feature type="domain" description="N-acetyltransferase" evidence="17">
    <location>
        <begin position="398"/>
        <end position="551"/>
    </location>
</feature>
<evidence type="ECO:0000256" key="6">
    <source>
        <dbReference type="ARBA" id="ARBA00022679"/>
    </source>
</evidence>
<keyword evidence="10" id="KW-0694">RNA-binding</keyword>
<keyword evidence="12 15" id="KW-0411">Iron-sulfur</keyword>
<dbReference type="EC" id="2.3.1.-" evidence="15"/>
<feature type="domain" description="Radical SAM core" evidence="18">
    <location>
        <begin position="84"/>
        <end position="374"/>
    </location>
</feature>
<keyword evidence="13 15" id="KW-0012">Acyltransferase</keyword>
<dbReference type="FunFam" id="3.40.630.30:FF:000003">
    <property type="entry name" value="Elongator complex protein 3"/>
    <property type="match status" value="1"/>
</dbReference>
<evidence type="ECO:0000256" key="2">
    <source>
        <dbReference type="ARBA" id="ARBA00005494"/>
    </source>
</evidence>
<keyword evidence="8 15" id="KW-0819">tRNA processing</keyword>
<dbReference type="InterPro" id="IPR016181">
    <property type="entry name" value="Acyl_CoA_acyltransferase"/>
</dbReference>
<evidence type="ECO:0000256" key="4">
    <source>
        <dbReference type="ARBA" id="ARBA00022485"/>
    </source>
</evidence>
<evidence type="ECO:0000256" key="5">
    <source>
        <dbReference type="ARBA" id="ARBA00022555"/>
    </source>
</evidence>
<evidence type="ECO:0000256" key="11">
    <source>
        <dbReference type="ARBA" id="ARBA00023004"/>
    </source>
</evidence>
<gene>
    <name evidence="19" type="primary">ELP3</name>
    <name evidence="19" type="ORF">SK128_022694</name>
</gene>
<evidence type="ECO:0000256" key="13">
    <source>
        <dbReference type="ARBA" id="ARBA00023315"/>
    </source>
</evidence>
<proteinExistence type="inferred from homology"/>
<dbReference type="SFLD" id="SFLDF00344">
    <property type="entry name" value="ELP3-like"/>
    <property type="match status" value="1"/>
</dbReference>
<evidence type="ECO:0000259" key="17">
    <source>
        <dbReference type="PROSITE" id="PS51186"/>
    </source>
</evidence>
<dbReference type="SFLD" id="SFLDS00029">
    <property type="entry name" value="Radical_SAM"/>
    <property type="match status" value="1"/>
</dbReference>
<feature type="binding site" evidence="16">
    <location>
        <position position="101"/>
    </location>
    <ligand>
        <name>[4Fe-4S] cluster</name>
        <dbReference type="ChEBI" id="CHEBI:49883"/>
        <note>4Fe-4S-S-AdoMet</note>
    </ligand>
</feature>
<dbReference type="InterPro" id="IPR058240">
    <property type="entry name" value="rSAM_sf"/>
</dbReference>
<evidence type="ECO:0000313" key="19">
    <source>
        <dbReference type="EMBL" id="KAK7021941.1"/>
    </source>
</evidence>
<comment type="function">
    <text evidence="15">Catalytic tRNA acetyltransferase subunit of the elongator complex, which is required for multiple tRNA modifications, including mcm5U (5-methoxycarbonylmethyl uridine), mcm5s2U (5-methoxycarbonylmethyl-2-thiouridine), and ncm5U (5-carbamoylmethyl uridine). In the elongator complex, acts as a tRNA uridine(34) acetyltransferase by mediating formation of carboxymethyluridine in the wobble base at position 34 in tRNAs.</text>
</comment>
<evidence type="ECO:0000256" key="16">
    <source>
        <dbReference type="PIRSR" id="PIRSR005669-1"/>
    </source>
</evidence>
<dbReference type="NCBIfam" id="TIGR01211">
    <property type="entry name" value="ELP3"/>
    <property type="match status" value="1"/>
</dbReference>
<evidence type="ECO:0000256" key="3">
    <source>
        <dbReference type="ARBA" id="ARBA00020266"/>
    </source>
</evidence>
<evidence type="ECO:0000256" key="1">
    <source>
        <dbReference type="ARBA" id="ARBA00005043"/>
    </source>
</evidence>
<comment type="catalytic activity">
    <reaction evidence="14">
        <text>uridine(34) in tRNA + acetyl-CoA + S-adenosyl-L-methionine + H2O = 5-(carboxymethyl)uridine(34) in tRNA + 5'-deoxyadenosine + L-methionine + CoA + 2 H(+)</text>
        <dbReference type="Rhea" id="RHEA:61020"/>
        <dbReference type="Rhea" id="RHEA-COMP:10407"/>
        <dbReference type="Rhea" id="RHEA-COMP:11727"/>
        <dbReference type="ChEBI" id="CHEBI:15377"/>
        <dbReference type="ChEBI" id="CHEBI:15378"/>
        <dbReference type="ChEBI" id="CHEBI:17319"/>
        <dbReference type="ChEBI" id="CHEBI:57287"/>
        <dbReference type="ChEBI" id="CHEBI:57288"/>
        <dbReference type="ChEBI" id="CHEBI:57844"/>
        <dbReference type="ChEBI" id="CHEBI:59789"/>
        <dbReference type="ChEBI" id="CHEBI:65315"/>
        <dbReference type="ChEBI" id="CHEBI:74882"/>
        <dbReference type="EC" id="2.3.1.311"/>
    </reaction>
    <physiologicalReaction direction="left-to-right" evidence="14">
        <dbReference type="Rhea" id="RHEA:61021"/>
    </physiologicalReaction>
</comment>
<dbReference type="GO" id="GO:0005634">
    <property type="term" value="C:nucleus"/>
    <property type="evidence" value="ECO:0007669"/>
    <property type="project" value="TreeGrafter"/>
</dbReference>
<comment type="cofactor">
    <cofactor evidence="15 16">
        <name>[4Fe-4S] cluster</name>
        <dbReference type="ChEBI" id="CHEBI:49883"/>
    </cofactor>
    <text evidence="15 16">Binds 1 [4Fe-4S] cluster. The cluster is coordinated with 3 cysteines and an exchangeable S-adenosyl-L-methionine.</text>
</comment>
<dbReference type="CDD" id="cd01335">
    <property type="entry name" value="Radical_SAM"/>
    <property type="match status" value="1"/>
</dbReference>
<dbReference type="GO" id="GO:0046872">
    <property type="term" value="F:metal ion binding"/>
    <property type="evidence" value="ECO:0007669"/>
    <property type="project" value="UniProtKB-KW"/>
</dbReference>
<evidence type="ECO:0000256" key="7">
    <source>
        <dbReference type="ARBA" id="ARBA00022691"/>
    </source>
</evidence>
<keyword evidence="7 15" id="KW-0949">S-adenosyl-L-methionine</keyword>
<reference evidence="19 20" key="1">
    <citation type="submission" date="2023-11" db="EMBL/GenBank/DDBJ databases">
        <title>Halocaridina rubra genome assembly.</title>
        <authorList>
            <person name="Smith C."/>
        </authorList>
    </citation>
    <scope>NUCLEOTIDE SEQUENCE [LARGE SCALE GENOMIC DNA]</scope>
    <source>
        <strain evidence="19">EP-1</strain>
        <tissue evidence="19">Whole</tissue>
    </source>
</reference>
<dbReference type="Proteomes" id="UP001381693">
    <property type="component" value="Unassembled WGS sequence"/>
</dbReference>
<dbReference type="InterPro" id="IPR056591">
    <property type="entry name" value="ELP3-like_N"/>
</dbReference>
<keyword evidence="6 15" id="KW-0808">Transferase</keyword>
<dbReference type="InterPro" id="IPR034687">
    <property type="entry name" value="ELP3-like"/>
</dbReference>
<dbReference type="PIRSF" id="PIRSF005669">
    <property type="entry name" value="Hist_AcTrfase_ELP3"/>
    <property type="match status" value="1"/>
</dbReference>
<name>A0AAN8WAT9_HALRR</name>
<dbReference type="PROSITE" id="PS51186">
    <property type="entry name" value="GNAT"/>
    <property type="match status" value="1"/>
</dbReference>